<dbReference type="Proteomes" id="UP000005143">
    <property type="component" value="Unassembled WGS sequence"/>
</dbReference>
<sequence length="394" mass="41155">MAEIDRSSIDAVLAEAVTNGAHVGGVAIAANADGILYEGAFGALTAGGEATDATTLFRIASMTKALTSTAVLQLVERGALDLDATVASIVPAFGELQVLEGFDGETPVLRPPASQATVRQLLNHTSGLGYSFLNEKLARYHELTGTPEALAFEPSLLTVPLVHDPGTTWEYGTSTDWAGQVVEAVSGQRLDAYLAEHLFGPLGMASTTFAPDDAAVARLMPMHSRVEDGSLQPNGLELPREPQLISGGGGSYSTAGDYARFMRALLRGGELDGVRILEPASVDLLFTPSLGDVALPEVIRSTNPVLANDIPSLPLPQDWGLGLHLLLADVPGLRRAGTGDWAGLTNCYYWIDRASGVCGAVLTQAFPFFDQPIVGTALGFEAALYAQVGAPAAA</sequence>
<proteinExistence type="predicted"/>
<reference evidence="2 3" key="1">
    <citation type="journal article" date="2013" name="Biodegradation">
        <title>Quantitative proteomic analysis of ibuprofen-degrading Patulibacter sp. strain I11.</title>
        <authorList>
            <person name="Almeida B."/>
            <person name="Kjeldal H."/>
            <person name="Lolas I."/>
            <person name="Knudsen A.D."/>
            <person name="Carvalho G."/>
            <person name="Nielsen K.L."/>
            <person name="Barreto Crespo M.T."/>
            <person name="Stensballe A."/>
            <person name="Nielsen J.L."/>
        </authorList>
    </citation>
    <scope>NUCLEOTIDE SEQUENCE [LARGE SCALE GENOMIC DNA]</scope>
    <source>
        <strain evidence="2 3">I11</strain>
    </source>
</reference>
<dbReference type="Gene3D" id="3.40.710.10">
    <property type="entry name" value="DD-peptidase/beta-lactamase superfamily"/>
    <property type="match status" value="1"/>
</dbReference>
<keyword evidence="3" id="KW-1185">Reference proteome</keyword>
<organism evidence="2 3">
    <name type="scientific">Patulibacter medicamentivorans</name>
    <dbReference type="NCBI Taxonomy" id="1097667"/>
    <lineage>
        <taxon>Bacteria</taxon>
        <taxon>Bacillati</taxon>
        <taxon>Actinomycetota</taxon>
        <taxon>Thermoleophilia</taxon>
        <taxon>Solirubrobacterales</taxon>
        <taxon>Patulibacteraceae</taxon>
        <taxon>Patulibacter</taxon>
    </lineage>
</organism>
<comment type="caution">
    <text evidence="2">The sequence shown here is derived from an EMBL/GenBank/DDBJ whole genome shotgun (WGS) entry which is preliminary data.</text>
</comment>
<dbReference type="AlphaFoldDB" id="H0E9E3"/>
<dbReference type="InterPro" id="IPR012338">
    <property type="entry name" value="Beta-lactam/transpept-like"/>
</dbReference>
<dbReference type="PANTHER" id="PTHR43283:SF3">
    <property type="entry name" value="BETA-LACTAMASE FAMILY PROTEIN (AFU_ORTHOLOGUE AFUA_5G07500)"/>
    <property type="match status" value="1"/>
</dbReference>
<feature type="domain" description="Beta-lactamase-related" evidence="1">
    <location>
        <begin position="10"/>
        <end position="368"/>
    </location>
</feature>
<dbReference type="RefSeq" id="WP_007577581.1">
    <property type="nucleotide sequence ID" value="NZ_AGUD01000258.1"/>
</dbReference>
<dbReference type="Pfam" id="PF00144">
    <property type="entry name" value="Beta-lactamase"/>
    <property type="match status" value="1"/>
</dbReference>
<dbReference type="InterPro" id="IPR050789">
    <property type="entry name" value="Diverse_Enzym_Activities"/>
</dbReference>
<dbReference type="SUPFAM" id="SSF56601">
    <property type="entry name" value="beta-lactamase/transpeptidase-like"/>
    <property type="match status" value="1"/>
</dbReference>
<dbReference type="PANTHER" id="PTHR43283">
    <property type="entry name" value="BETA-LACTAMASE-RELATED"/>
    <property type="match status" value="1"/>
</dbReference>
<evidence type="ECO:0000313" key="3">
    <source>
        <dbReference type="Proteomes" id="UP000005143"/>
    </source>
</evidence>
<evidence type="ECO:0000259" key="1">
    <source>
        <dbReference type="Pfam" id="PF00144"/>
    </source>
</evidence>
<protein>
    <submittedName>
        <fullName evidence="2">Beta-lactamase class C</fullName>
    </submittedName>
</protein>
<evidence type="ECO:0000313" key="2">
    <source>
        <dbReference type="EMBL" id="EHN09698.1"/>
    </source>
</evidence>
<dbReference type="OrthoDB" id="4281716at2"/>
<dbReference type="InterPro" id="IPR001466">
    <property type="entry name" value="Beta-lactam-related"/>
</dbReference>
<accession>H0E9E3</accession>
<dbReference type="EMBL" id="AGUD01000258">
    <property type="protein sequence ID" value="EHN09698.1"/>
    <property type="molecule type" value="Genomic_DNA"/>
</dbReference>
<gene>
    <name evidence="2" type="ORF">PAI11_34600</name>
</gene>
<name>H0E9E3_9ACTN</name>